<dbReference type="GO" id="GO:0046872">
    <property type="term" value="F:metal ion binding"/>
    <property type="evidence" value="ECO:0007669"/>
    <property type="project" value="UniProtKB-KW"/>
</dbReference>
<evidence type="ECO:0000259" key="6">
    <source>
        <dbReference type="Pfam" id="PF02754"/>
    </source>
</evidence>
<protein>
    <submittedName>
        <fullName evidence="8">Fe-S oxidoreductase</fullName>
    </submittedName>
</protein>
<dbReference type="STRING" id="215200.SAMN05216454_10939"/>
<dbReference type="GO" id="GO:0016491">
    <property type="term" value="F:oxidoreductase activity"/>
    <property type="evidence" value="ECO:0007669"/>
    <property type="project" value="UniProtKB-KW"/>
</dbReference>
<evidence type="ECO:0000313" key="9">
    <source>
        <dbReference type="Proteomes" id="UP000199512"/>
    </source>
</evidence>
<feature type="domain" description="Cysteine-rich" evidence="6">
    <location>
        <begin position="246"/>
        <end position="298"/>
    </location>
</feature>
<evidence type="ECO:0000256" key="1">
    <source>
        <dbReference type="ARBA" id="ARBA00022485"/>
    </source>
</evidence>
<feature type="domain" description="4Fe-4S ferredoxin-type" evidence="7">
    <location>
        <begin position="8"/>
        <end position="57"/>
    </location>
</feature>
<dbReference type="GO" id="GO:0051539">
    <property type="term" value="F:4 iron, 4 sulfur cluster binding"/>
    <property type="evidence" value="ECO:0007669"/>
    <property type="project" value="UniProtKB-KW"/>
</dbReference>
<keyword evidence="2" id="KW-0479">Metal-binding</keyword>
<evidence type="ECO:0000256" key="2">
    <source>
        <dbReference type="ARBA" id="ARBA00022723"/>
    </source>
</evidence>
<sequence>MNENKISKDCIHCGICSKNCDFLNKYKLDLAGFEDREDLAYNCFMCGKCKIVCPKNIDGKLIAKKMRDKKCAENNGKIPEKGYSGLLLEKKNYIFKNYKNVDTKKSQLEKDTKGKSVLFTGCNFLSYMPQTADKLIEEMRAKDIGVVFDCCGKPIYELGLNDESKDIIKNLEKRLADNNITELVMVCPNCYYYLKDKIDIKMVDIYTKMKELAIGKELEGEKILFRPCPDREEGILLNSIKNSNKNISVECLNEQCCGAGGCATVKEGELSKSMRIDVKEQISRQKLSTYCSTCFGFFKSEGIDVSHILSDMLEVKEEKKSNSLINRMKYKFYREK</sequence>
<gene>
    <name evidence="8" type="ORF">SAMN05216454_10939</name>
</gene>
<feature type="domain" description="Cysteine-rich" evidence="6">
    <location>
        <begin position="118"/>
        <end position="195"/>
    </location>
</feature>
<accession>A0A1H8IUC9</accession>
<keyword evidence="9" id="KW-1185">Reference proteome</keyword>
<dbReference type="OrthoDB" id="5241828at2"/>
<keyword evidence="3" id="KW-0560">Oxidoreductase</keyword>
<evidence type="ECO:0000256" key="4">
    <source>
        <dbReference type="ARBA" id="ARBA00023004"/>
    </source>
</evidence>
<evidence type="ECO:0000259" key="7">
    <source>
        <dbReference type="Pfam" id="PF13183"/>
    </source>
</evidence>
<evidence type="ECO:0000256" key="5">
    <source>
        <dbReference type="ARBA" id="ARBA00023014"/>
    </source>
</evidence>
<keyword evidence="5" id="KW-0411">Iron-sulfur</keyword>
<dbReference type="EMBL" id="FODF01000009">
    <property type="protein sequence ID" value="SEN72041.1"/>
    <property type="molecule type" value="Genomic_DNA"/>
</dbReference>
<organism evidence="8 9">
    <name type="scientific">Peptostreptococcus russellii</name>
    <dbReference type="NCBI Taxonomy" id="215200"/>
    <lineage>
        <taxon>Bacteria</taxon>
        <taxon>Bacillati</taxon>
        <taxon>Bacillota</taxon>
        <taxon>Clostridia</taxon>
        <taxon>Peptostreptococcales</taxon>
        <taxon>Peptostreptococcaceae</taxon>
        <taxon>Peptostreptococcus</taxon>
    </lineage>
</organism>
<dbReference type="PROSITE" id="PS00198">
    <property type="entry name" value="4FE4S_FER_1"/>
    <property type="match status" value="1"/>
</dbReference>
<keyword evidence="4" id="KW-0408">Iron</keyword>
<name>A0A1H8IUC9_9FIRM</name>
<reference evidence="8 9" key="1">
    <citation type="submission" date="2016-10" db="EMBL/GenBank/DDBJ databases">
        <authorList>
            <person name="de Groot N.N."/>
        </authorList>
    </citation>
    <scope>NUCLEOTIDE SEQUENCE [LARGE SCALE GENOMIC DNA]</scope>
    <source>
        <strain evidence="8 9">Calf135</strain>
    </source>
</reference>
<keyword evidence="1" id="KW-0004">4Fe-4S</keyword>
<dbReference type="RefSeq" id="WP_091975741.1">
    <property type="nucleotide sequence ID" value="NZ_CAUWDX010000011.1"/>
</dbReference>
<dbReference type="PANTHER" id="PTHR43255">
    <property type="entry name" value="IRON-SULFUR-BINDING OXIDOREDUCTASE FADF-RELATED-RELATED"/>
    <property type="match status" value="1"/>
</dbReference>
<dbReference type="GO" id="GO:0005886">
    <property type="term" value="C:plasma membrane"/>
    <property type="evidence" value="ECO:0007669"/>
    <property type="project" value="TreeGrafter"/>
</dbReference>
<dbReference type="InterPro" id="IPR017896">
    <property type="entry name" value="4Fe4S_Fe-S-bd"/>
</dbReference>
<dbReference type="InterPro" id="IPR004017">
    <property type="entry name" value="Cys_rich_dom"/>
</dbReference>
<dbReference type="InterPro" id="IPR017900">
    <property type="entry name" value="4Fe4S_Fe_S_CS"/>
</dbReference>
<dbReference type="Proteomes" id="UP000199512">
    <property type="component" value="Unassembled WGS sequence"/>
</dbReference>
<dbReference type="Pfam" id="PF02754">
    <property type="entry name" value="CCG"/>
    <property type="match status" value="2"/>
</dbReference>
<dbReference type="Pfam" id="PF13183">
    <property type="entry name" value="Fer4_8"/>
    <property type="match status" value="1"/>
</dbReference>
<evidence type="ECO:0000256" key="3">
    <source>
        <dbReference type="ARBA" id="ARBA00023002"/>
    </source>
</evidence>
<dbReference type="InterPro" id="IPR051460">
    <property type="entry name" value="HdrC_iron-sulfur_subunit"/>
</dbReference>
<evidence type="ECO:0000313" key="8">
    <source>
        <dbReference type="EMBL" id="SEN72041.1"/>
    </source>
</evidence>
<proteinExistence type="predicted"/>
<dbReference type="PANTHER" id="PTHR43255:SF1">
    <property type="entry name" value="IRON-SULFUR-BINDING OXIDOREDUCTASE FADF-RELATED"/>
    <property type="match status" value="1"/>
</dbReference>
<dbReference type="AlphaFoldDB" id="A0A1H8IUC9"/>
<dbReference type="SUPFAM" id="SSF46548">
    <property type="entry name" value="alpha-helical ferredoxin"/>
    <property type="match status" value="1"/>
</dbReference>